<organism evidence="1 2">
    <name type="scientific">Halobacteriovorax vibrionivorans</name>
    <dbReference type="NCBI Taxonomy" id="2152716"/>
    <lineage>
        <taxon>Bacteria</taxon>
        <taxon>Pseudomonadati</taxon>
        <taxon>Bdellovibrionota</taxon>
        <taxon>Bacteriovoracia</taxon>
        <taxon>Bacteriovoracales</taxon>
        <taxon>Halobacteriovoraceae</taxon>
        <taxon>Halobacteriovorax</taxon>
    </lineage>
</organism>
<accession>A0ABY0IHF3</accession>
<proteinExistence type="predicted"/>
<gene>
    <name evidence="1" type="ORF">DAY19_00945</name>
</gene>
<dbReference type="RefSeq" id="WP_114705312.1">
    <property type="nucleotide sequence ID" value="NZ_QDKL01000001.1"/>
</dbReference>
<protein>
    <submittedName>
        <fullName evidence="1">Uncharacterized protein</fullName>
    </submittedName>
</protein>
<dbReference type="EMBL" id="QDKL01000001">
    <property type="protein sequence ID" value="RZF22367.1"/>
    <property type="molecule type" value="Genomic_DNA"/>
</dbReference>
<keyword evidence="2" id="KW-1185">Reference proteome</keyword>
<name>A0ABY0IHF3_9BACT</name>
<evidence type="ECO:0000313" key="1">
    <source>
        <dbReference type="EMBL" id="RZF22367.1"/>
    </source>
</evidence>
<dbReference type="Proteomes" id="UP000443582">
    <property type="component" value="Unassembled WGS sequence"/>
</dbReference>
<reference evidence="2" key="1">
    <citation type="journal article" date="2019" name="Int. J. Syst. Evol. Microbiol.">
        <title>Halobacteriovorax valvorus sp. nov., a novel prokaryotic predator isolated from coastal seawater of China.</title>
        <authorList>
            <person name="Chen M.-X."/>
        </authorList>
    </citation>
    <scope>NUCLEOTIDE SEQUENCE [LARGE SCALE GENOMIC DNA]</scope>
    <source>
        <strain evidence="2">BL9</strain>
    </source>
</reference>
<comment type="caution">
    <text evidence="1">The sequence shown here is derived from an EMBL/GenBank/DDBJ whole genome shotgun (WGS) entry which is preliminary data.</text>
</comment>
<sequence>MNKKITLTPLFPTTEWAWDISKKSGDTVRILHPSGNVFVSQVILNRQSRLEGNEQKIYDLNLKDVDLIAYIMDYFLNKATTKLNRGNAMIVAGNLVSSYRFRLPLGPETIPFEDQKTNFGEYRKFGEHKLSMNGQDVDVFVIGKEGKNEFYAVTLSDTKIGDFNIPKLELLKFPRSYFRQSFDK</sequence>
<evidence type="ECO:0000313" key="2">
    <source>
        <dbReference type="Proteomes" id="UP000443582"/>
    </source>
</evidence>